<sequence>MQHEALHEHYYEELQDLARSNDIYVSKISGPSSEPDTATPSLRWININPNFDTNYSIPFRLAHELDHVINADHGNIQIYNFSPLGKRSEERRANRNAIIRLLNMYFPDGDFLPERYLEFMHVFGIGSYLEPIVLSEIVKR</sequence>
<gene>
    <name evidence="2" type="ORF">C5L23_000348</name>
</gene>
<evidence type="ECO:0000259" key="1">
    <source>
        <dbReference type="Pfam" id="PF06114"/>
    </source>
</evidence>
<evidence type="ECO:0000313" key="3">
    <source>
        <dbReference type="Proteomes" id="UP000295681"/>
    </source>
</evidence>
<reference evidence="2 3" key="1">
    <citation type="journal article" date="2019" name="Appl. Microbiol. Biotechnol.">
        <title>Uncovering carbohydrate metabolism through a genotype-phenotype association study of 56 lactic acid bacteria genomes.</title>
        <authorList>
            <person name="Buron-Moles G."/>
            <person name="Chailyan A."/>
            <person name="Dolejs I."/>
            <person name="Forster J."/>
            <person name="Miks M.H."/>
        </authorList>
    </citation>
    <scope>NUCLEOTIDE SEQUENCE [LARGE SCALE GENOMIC DNA]</scope>
    <source>
        <strain evidence="2 3">ATCC 700006</strain>
    </source>
</reference>
<evidence type="ECO:0000313" key="2">
    <source>
        <dbReference type="EMBL" id="TDG68042.1"/>
    </source>
</evidence>
<keyword evidence="3" id="KW-1185">Reference proteome</keyword>
<comment type="caution">
    <text evidence="2">The sequence shown here is derived from an EMBL/GenBank/DDBJ whole genome shotgun (WGS) entry which is preliminary data.</text>
</comment>
<protein>
    <recommendedName>
        <fullName evidence="1">IrrE N-terminal-like domain-containing protein</fullName>
    </recommendedName>
</protein>
<accession>A0A4R5N811</accession>
<dbReference type="RefSeq" id="WP_010007847.1">
    <property type="nucleotide sequence ID" value="NZ_PUFI01000014.1"/>
</dbReference>
<dbReference type="STRING" id="907931.GCA_000165675_01002"/>
<dbReference type="Pfam" id="PF06114">
    <property type="entry name" value="Peptidase_M78"/>
    <property type="match status" value="1"/>
</dbReference>
<feature type="domain" description="IrrE N-terminal-like" evidence="1">
    <location>
        <begin position="37"/>
        <end position="102"/>
    </location>
</feature>
<name>A0A4R5N811_9LACO</name>
<proteinExistence type="predicted"/>
<organism evidence="2 3">
    <name type="scientific">Leuconostoc fallax</name>
    <dbReference type="NCBI Taxonomy" id="1251"/>
    <lineage>
        <taxon>Bacteria</taxon>
        <taxon>Bacillati</taxon>
        <taxon>Bacillota</taxon>
        <taxon>Bacilli</taxon>
        <taxon>Lactobacillales</taxon>
        <taxon>Lactobacillaceae</taxon>
        <taxon>Leuconostoc</taxon>
    </lineage>
</organism>
<dbReference type="InterPro" id="IPR010359">
    <property type="entry name" value="IrrE_HExxH"/>
</dbReference>
<dbReference type="EMBL" id="PUFI01000014">
    <property type="protein sequence ID" value="TDG68042.1"/>
    <property type="molecule type" value="Genomic_DNA"/>
</dbReference>
<dbReference type="Proteomes" id="UP000295681">
    <property type="component" value="Unassembled WGS sequence"/>
</dbReference>
<dbReference type="AlphaFoldDB" id="A0A4R5N811"/>